<evidence type="ECO:0000256" key="1">
    <source>
        <dbReference type="ARBA" id="ARBA00009477"/>
    </source>
</evidence>
<feature type="coiled-coil region" evidence="2">
    <location>
        <begin position="153"/>
        <end position="180"/>
    </location>
</feature>
<keyword evidence="2" id="KW-0175">Coiled coil</keyword>
<organism evidence="4 5">
    <name type="scientific">Pseudohalocynthiibacter aestuariivivens</name>
    <dbReference type="NCBI Taxonomy" id="1591409"/>
    <lineage>
        <taxon>Bacteria</taxon>
        <taxon>Pseudomonadati</taxon>
        <taxon>Pseudomonadota</taxon>
        <taxon>Alphaproteobacteria</taxon>
        <taxon>Rhodobacterales</taxon>
        <taxon>Paracoccaceae</taxon>
        <taxon>Pseudohalocynthiibacter</taxon>
    </lineage>
</organism>
<dbReference type="PANTHER" id="PTHR30469">
    <property type="entry name" value="MULTIDRUG RESISTANCE PROTEIN MDTA"/>
    <property type="match status" value="1"/>
</dbReference>
<evidence type="ECO:0000313" key="4">
    <source>
        <dbReference type="EMBL" id="MFB9231121.1"/>
    </source>
</evidence>
<comment type="caution">
    <text evidence="4">The sequence shown here is derived from an EMBL/GenBank/DDBJ whole genome shotgun (WGS) entry which is preliminary data.</text>
</comment>
<evidence type="ECO:0000256" key="2">
    <source>
        <dbReference type="SAM" id="Coils"/>
    </source>
</evidence>
<dbReference type="Pfam" id="PF25954">
    <property type="entry name" value="Beta-barrel_RND_2"/>
    <property type="match status" value="1"/>
</dbReference>
<proteinExistence type="inferred from homology"/>
<sequence>MRFFSVLTAILVSGFLYALIMERESLLSFASGDPSVSEAPAGEAEEVPSEPKRLVSVVALRTMAQTVDQAVLLRGQTEAARQVEVRAETSALVLSEPLRKGAHVEAGQVLCELDPGTRVATLAEAEARRAEAQINFTAAAKLAEDGFASETRAAAARAALQAAEAGVEAAKKEIERLRLRAPFAGLLETDTAELGALLQPGALCATLLQLNPIKLVGFVPETEVSRVSLGAMAGSRLATGDEVVGQVTFLSRSADPLTRTFRVEIEVNNVSLNIRDGQTAEIIISAEGTSAHLLPQSALTLNNDGRLGVRLVGEGDVAVFAPVTILRDTIEGVWVAGLPDTASVITAGQEYVTSGTRIAVTYSEVAQ</sequence>
<evidence type="ECO:0000259" key="3">
    <source>
        <dbReference type="Pfam" id="PF25954"/>
    </source>
</evidence>
<dbReference type="InterPro" id="IPR006143">
    <property type="entry name" value="RND_pump_MFP"/>
</dbReference>
<dbReference type="SUPFAM" id="SSF111369">
    <property type="entry name" value="HlyD-like secretion proteins"/>
    <property type="match status" value="1"/>
</dbReference>
<protein>
    <submittedName>
        <fullName evidence="4">Efflux RND transporter periplasmic adaptor subunit</fullName>
    </submittedName>
</protein>
<dbReference type="PANTHER" id="PTHR30469:SF29">
    <property type="entry name" value="BLR2860 PROTEIN"/>
    <property type="match status" value="1"/>
</dbReference>
<feature type="domain" description="CusB-like beta-barrel" evidence="3">
    <location>
        <begin position="219"/>
        <end position="287"/>
    </location>
</feature>
<accession>A0ABV5JE14</accession>
<dbReference type="NCBIfam" id="TIGR01730">
    <property type="entry name" value="RND_mfp"/>
    <property type="match status" value="1"/>
</dbReference>
<evidence type="ECO:0000313" key="5">
    <source>
        <dbReference type="Proteomes" id="UP001589683"/>
    </source>
</evidence>
<dbReference type="Gene3D" id="2.40.50.100">
    <property type="match status" value="1"/>
</dbReference>
<name>A0ABV5JE14_9RHOB</name>
<gene>
    <name evidence="4" type="ORF">ACFFUT_04880</name>
</gene>
<dbReference type="Gene3D" id="2.40.420.20">
    <property type="match status" value="1"/>
</dbReference>
<dbReference type="Proteomes" id="UP001589683">
    <property type="component" value="Unassembled WGS sequence"/>
</dbReference>
<dbReference type="EMBL" id="JBHMEA010000015">
    <property type="protein sequence ID" value="MFB9231121.1"/>
    <property type="molecule type" value="Genomic_DNA"/>
</dbReference>
<reference evidence="4 5" key="1">
    <citation type="submission" date="2024-09" db="EMBL/GenBank/DDBJ databases">
        <authorList>
            <person name="Sun Q."/>
            <person name="Mori K."/>
        </authorList>
    </citation>
    <scope>NUCLEOTIDE SEQUENCE [LARGE SCALE GENOMIC DNA]</scope>
    <source>
        <strain evidence="4 5">CECT 8726</strain>
    </source>
</reference>
<dbReference type="Gene3D" id="2.40.30.170">
    <property type="match status" value="1"/>
</dbReference>
<keyword evidence="5" id="KW-1185">Reference proteome</keyword>
<dbReference type="InterPro" id="IPR058792">
    <property type="entry name" value="Beta-barrel_RND_2"/>
</dbReference>
<dbReference type="Gene3D" id="1.10.287.470">
    <property type="entry name" value="Helix hairpin bin"/>
    <property type="match status" value="1"/>
</dbReference>
<dbReference type="RefSeq" id="WP_213890771.1">
    <property type="nucleotide sequence ID" value="NZ_JAGFNU010000014.1"/>
</dbReference>
<comment type="similarity">
    <text evidence="1">Belongs to the membrane fusion protein (MFP) (TC 8.A.1) family.</text>
</comment>